<reference evidence="1 3" key="1">
    <citation type="journal article" date="2019" name="PLoS Biol.">
        <title>Sex chromosomes control vertical transmission of feminizing Wolbachia symbionts in an isopod.</title>
        <authorList>
            <person name="Becking T."/>
            <person name="Chebbi M.A."/>
            <person name="Giraud I."/>
            <person name="Moumen B."/>
            <person name="Laverre T."/>
            <person name="Caubet Y."/>
            <person name="Peccoud J."/>
            <person name="Gilbert C."/>
            <person name="Cordaux R."/>
        </authorList>
    </citation>
    <scope>NUCLEOTIDE SEQUENCE [LARGE SCALE GENOMIC DNA]</scope>
    <source>
        <strain evidence="1">ANa2</strain>
        <tissue evidence="1">Whole body excluding digestive tract and cuticle</tissue>
    </source>
</reference>
<organism evidence="1 3">
    <name type="scientific">Armadillidium nasatum</name>
    <dbReference type="NCBI Taxonomy" id="96803"/>
    <lineage>
        <taxon>Eukaryota</taxon>
        <taxon>Metazoa</taxon>
        <taxon>Ecdysozoa</taxon>
        <taxon>Arthropoda</taxon>
        <taxon>Crustacea</taxon>
        <taxon>Multicrustacea</taxon>
        <taxon>Malacostraca</taxon>
        <taxon>Eumalacostraca</taxon>
        <taxon>Peracarida</taxon>
        <taxon>Isopoda</taxon>
        <taxon>Oniscidea</taxon>
        <taxon>Crinocheta</taxon>
        <taxon>Armadillidiidae</taxon>
        <taxon>Armadillidium</taxon>
    </lineage>
</organism>
<protein>
    <submittedName>
        <fullName evidence="1">Uncharacterized protein</fullName>
    </submittedName>
</protein>
<dbReference type="Proteomes" id="UP000326759">
    <property type="component" value="Unassembled WGS sequence"/>
</dbReference>
<dbReference type="Gene3D" id="1.10.20.10">
    <property type="entry name" value="Histone, subunit A"/>
    <property type="match status" value="1"/>
</dbReference>
<name>A0A5N5SQV4_9CRUS</name>
<evidence type="ECO:0000313" key="1">
    <source>
        <dbReference type="EMBL" id="KAB7496525.1"/>
    </source>
</evidence>
<sequence length="104" mass="11862">MKNTVTKFDIEKILHGILPNSPKMKIKNDGSVAIINAYYLHFLKTMAEETDKLLYMDGVQTLKRRHIKAAGGKCLEKFSYRCLVRANLPSITEETQSQTSVEEE</sequence>
<gene>
    <name evidence="1" type="ORF">Anas_03929</name>
    <name evidence="2" type="ORF">Anas_11083</name>
</gene>
<keyword evidence="3" id="KW-1185">Reference proteome</keyword>
<dbReference type="GO" id="GO:0046982">
    <property type="term" value="F:protein heterodimerization activity"/>
    <property type="evidence" value="ECO:0007669"/>
    <property type="project" value="InterPro"/>
</dbReference>
<accession>A0A5N5SQV4</accession>
<comment type="caution">
    <text evidence="1">The sequence shown here is derived from an EMBL/GenBank/DDBJ whole genome shotgun (WGS) entry which is preliminary data.</text>
</comment>
<dbReference type="AlphaFoldDB" id="A0A5N5SQV4"/>
<dbReference type="EMBL" id="SEYY01021276">
    <property type="protein sequence ID" value="KAB7496525.1"/>
    <property type="molecule type" value="Genomic_DNA"/>
</dbReference>
<evidence type="ECO:0000313" key="3">
    <source>
        <dbReference type="Proteomes" id="UP000326759"/>
    </source>
</evidence>
<dbReference type="InterPro" id="IPR009072">
    <property type="entry name" value="Histone-fold"/>
</dbReference>
<dbReference type="OrthoDB" id="6383975at2759"/>
<dbReference type="EMBL" id="SEYY01001747">
    <property type="protein sequence ID" value="KAB7505120.1"/>
    <property type="molecule type" value="Genomic_DNA"/>
</dbReference>
<proteinExistence type="predicted"/>
<evidence type="ECO:0000313" key="2">
    <source>
        <dbReference type="EMBL" id="KAB7505120.1"/>
    </source>
</evidence>